<name>A0A926HZK2_9FIRM</name>
<reference evidence="4" key="1">
    <citation type="submission" date="2020-08" db="EMBL/GenBank/DDBJ databases">
        <title>Genome public.</title>
        <authorList>
            <person name="Liu C."/>
            <person name="Sun Q."/>
        </authorList>
    </citation>
    <scope>NUCLEOTIDE SEQUENCE</scope>
    <source>
        <strain evidence="4">NSJ-31</strain>
    </source>
</reference>
<dbReference type="Gene3D" id="3.40.225.10">
    <property type="entry name" value="Class II aldolase/adducin N-terminal domain"/>
    <property type="match status" value="1"/>
</dbReference>
<dbReference type="Pfam" id="PF00596">
    <property type="entry name" value="Aldolase_II"/>
    <property type="match status" value="1"/>
</dbReference>
<dbReference type="InterPro" id="IPR001303">
    <property type="entry name" value="Aldolase_II/adducin_N"/>
</dbReference>
<organism evidence="4 5">
    <name type="scientific">Ligaoa zhengdingensis</name>
    <dbReference type="NCBI Taxonomy" id="2763658"/>
    <lineage>
        <taxon>Bacteria</taxon>
        <taxon>Bacillati</taxon>
        <taxon>Bacillota</taxon>
        <taxon>Clostridia</taxon>
        <taxon>Eubacteriales</taxon>
        <taxon>Oscillospiraceae</taxon>
        <taxon>Ligaoa</taxon>
    </lineage>
</organism>
<dbReference type="SUPFAM" id="SSF53639">
    <property type="entry name" value="AraD/HMP-PK domain-like"/>
    <property type="match status" value="1"/>
</dbReference>
<dbReference type="InterPro" id="IPR036409">
    <property type="entry name" value="Aldolase_II/adducin_N_sf"/>
</dbReference>
<evidence type="ECO:0000313" key="4">
    <source>
        <dbReference type="EMBL" id="MBC8546017.1"/>
    </source>
</evidence>
<gene>
    <name evidence="4" type="ORF">H8711_03585</name>
</gene>
<dbReference type="SMART" id="SM01007">
    <property type="entry name" value="Aldolase_II"/>
    <property type="match status" value="1"/>
</dbReference>
<sequence>MLHSGLTVETWGNISLRDPRSGRIYLTPSGMDYDWCTPEDMVVFDLDGNLLEGTRKPTCERELHLRIYRERPEVNAVLHTHPIDSLVFACLREDIPLIIDEAAQALGDVVRVAQYALPGTTELAENCMAALGRRANACLLQSHGAVCVGDSIDRAFRVATVLEMTAKVYYMTRTIGTPVPIAPEHIEIMKGYVNTYGQGR</sequence>
<evidence type="ECO:0000259" key="3">
    <source>
        <dbReference type="SMART" id="SM01007"/>
    </source>
</evidence>
<dbReference type="GO" id="GO:0046872">
    <property type="term" value="F:metal ion binding"/>
    <property type="evidence" value="ECO:0007669"/>
    <property type="project" value="UniProtKB-KW"/>
</dbReference>
<dbReference type="GO" id="GO:0019323">
    <property type="term" value="P:pentose catabolic process"/>
    <property type="evidence" value="ECO:0007669"/>
    <property type="project" value="TreeGrafter"/>
</dbReference>
<dbReference type="GO" id="GO:0016832">
    <property type="term" value="F:aldehyde-lyase activity"/>
    <property type="evidence" value="ECO:0007669"/>
    <property type="project" value="TreeGrafter"/>
</dbReference>
<dbReference type="PANTHER" id="PTHR22789:SF0">
    <property type="entry name" value="3-OXO-TETRONATE 4-PHOSPHATE DECARBOXYLASE-RELATED"/>
    <property type="match status" value="1"/>
</dbReference>
<dbReference type="AlphaFoldDB" id="A0A926HZK2"/>
<evidence type="ECO:0000256" key="1">
    <source>
        <dbReference type="ARBA" id="ARBA00022723"/>
    </source>
</evidence>
<keyword evidence="5" id="KW-1185">Reference proteome</keyword>
<evidence type="ECO:0000313" key="5">
    <source>
        <dbReference type="Proteomes" id="UP000653127"/>
    </source>
</evidence>
<dbReference type="Proteomes" id="UP000653127">
    <property type="component" value="Unassembled WGS sequence"/>
</dbReference>
<dbReference type="InterPro" id="IPR050197">
    <property type="entry name" value="Aldolase_class_II_sugar_metab"/>
</dbReference>
<dbReference type="GO" id="GO:0005829">
    <property type="term" value="C:cytosol"/>
    <property type="evidence" value="ECO:0007669"/>
    <property type="project" value="TreeGrafter"/>
</dbReference>
<proteinExistence type="predicted"/>
<keyword evidence="2" id="KW-0456">Lyase</keyword>
<comment type="caution">
    <text evidence="4">The sequence shown here is derived from an EMBL/GenBank/DDBJ whole genome shotgun (WGS) entry which is preliminary data.</text>
</comment>
<accession>A0A926HZK2</accession>
<protein>
    <submittedName>
        <fullName evidence="4">Class II aldolase/adducin family protein</fullName>
    </submittedName>
</protein>
<evidence type="ECO:0000256" key="2">
    <source>
        <dbReference type="ARBA" id="ARBA00023239"/>
    </source>
</evidence>
<keyword evidence="1" id="KW-0479">Metal-binding</keyword>
<dbReference type="PANTHER" id="PTHR22789">
    <property type="entry name" value="FUCULOSE PHOSPHATE ALDOLASE"/>
    <property type="match status" value="1"/>
</dbReference>
<dbReference type="EMBL" id="JACRST010000003">
    <property type="protein sequence ID" value="MBC8546017.1"/>
    <property type="molecule type" value="Genomic_DNA"/>
</dbReference>
<feature type="domain" description="Class II aldolase/adducin N-terminal" evidence="3">
    <location>
        <begin position="1"/>
        <end position="170"/>
    </location>
</feature>